<evidence type="ECO:0000256" key="14">
    <source>
        <dbReference type="ARBA" id="ARBA00023293"/>
    </source>
</evidence>
<dbReference type="InterPro" id="IPR050401">
    <property type="entry name" value="Cyclic_nucleotide_synthase"/>
</dbReference>
<dbReference type="GO" id="GO:0035556">
    <property type="term" value="P:intracellular signal transduction"/>
    <property type="evidence" value="ECO:0007669"/>
    <property type="project" value="InterPro"/>
</dbReference>
<keyword evidence="10" id="KW-0472">Membrane</keyword>
<name>A0AA38M290_9CUCU</name>
<keyword evidence="4" id="KW-1003">Cell membrane</keyword>
<keyword evidence="11" id="KW-0675">Receptor</keyword>
<dbReference type="SUPFAM" id="SSF53822">
    <property type="entry name" value="Periplasmic binding protein-like I"/>
    <property type="match status" value="1"/>
</dbReference>
<evidence type="ECO:0000256" key="4">
    <source>
        <dbReference type="ARBA" id="ARBA00022475"/>
    </source>
</evidence>
<evidence type="ECO:0000256" key="1">
    <source>
        <dbReference type="ARBA" id="ARBA00001436"/>
    </source>
</evidence>
<dbReference type="PROSITE" id="PS50011">
    <property type="entry name" value="PROTEIN_KINASE_DOM"/>
    <property type="match status" value="1"/>
</dbReference>
<evidence type="ECO:0000256" key="7">
    <source>
        <dbReference type="ARBA" id="ARBA00022741"/>
    </source>
</evidence>
<keyword evidence="8" id="KW-1133">Transmembrane helix</keyword>
<evidence type="ECO:0000256" key="3">
    <source>
        <dbReference type="ARBA" id="ARBA00012202"/>
    </source>
</evidence>
<dbReference type="GO" id="GO:0007168">
    <property type="term" value="P:receptor guanylyl cyclase signaling pathway"/>
    <property type="evidence" value="ECO:0007669"/>
    <property type="project" value="TreeGrafter"/>
</dbReference>
<dbReference type="SUPFAM" id="SSF56112">
    <property type="entry name" value="Protein kinase-like (PK-like)"/>
    <property type="match status" value="1"/>
</dbReference>
<evidence type="ECO:0000313" key="21">
    <source>
        <dbReference type="EMBL" id="KAJ3639562.1"/>
    </source>
</evidence>
<feature type="signal peptide" evidence="18">
    <location>
        <begin position="1"/>
        <end position="15"/>
    </location>
</feature>
<dbReference type="PROSITE" id="PS00452">
    <property type="entry name" value="GUANYLATE_CYCLASE_1"/>
    <property type="match status" value="1"/>
</dbReference>
<dbReference type="FunFam" id="1.10.510.10:FF:000420">
    <property type="entry name" value="Guanylate cyclase"/>
    <property type="match status" value="1"/>
</dbReference>
<dbReference type="EMBL" id="JALNTZ010000010">
    <property type="protein sequence ID" value="KAJ3639562.1"/>
    <property type="molecule type" value="Genomic_DNA"/>
</dbReference>
<evidence type="ECO:0000259" key="20">
    <source>
        <dbReference type="PROSITE" id="PS50125"/>
    </source>
</evidence>
<dbReference type="GO" id="GO:0001653">
    <property type="term" value="F:peptide receptor activity"/>
    <property type="evidence" value="ECO:0007669"/>
    <property type="project" value="TreeGrafter"/>
</dbReference>
<evidence type="ECO:0000256" key="8">
    <source>
        <dbReference type="ARBA" id="ARBA00022989"/>
    </source>
</evidence>
<feature type="compositionally biased region" description="Polar residues" evidence="17">
    <location>
        <begin position="1095"/>
        <end position="1105"/>
    </location>
</feature>
<dbReference type="InterPro" id="IPR001245">
    <property type="entry name" value="Ser-Thr/Tyr_kinase_cat_dom"/>
</dbReference>
<comment type="similarity">
    <text evidence="15">Belongs to the adenylyl cyclase class-4/guanylyl cyclase family.</text>
</comment>
<dbReference type="GO" id="GO:0005886">
    <property type="term" value="C:plasma membrane"/>
    <property type="evidence" value="ECO:0007669"/>
    <property type="project" value="UniProtKB-SubCell"/>
</dbReference>
<accession>A0AA38M290</accession>
<dbReference type="Pfam" id="PF01094">
    <property type="entry name" value="ANF_receptor"/>
    <property type="match status" value="1"/>
</dbReference>
<dbReference type="InterPro" id="IPR001170">
    <property type="entry name" value="ANPR/GUC"/>
</dbReference>
<dbReference type="Gene3D" id="1.10.510.10">
    <property type="entry name" value="Transferase(Phosphotransferase) domain 1"/>
    <property type="match status" value="1"/>
</dbReference>
<dbReference type="InterPro" id="IPR018297">
    <property type="entry name" value="A/G_cyclase_CS"/>
</dbReference>
<keyword evidence="6 18" id="KW-0732">Signal</keyword>
<evidence type="ECO:0000256" key="18">
    <source>
        <dbReference type="SAM" id="SignalP"/>
    </source>
</evidence>
<dbReference type="InterPro" id="IPR011009">
    <property type="entry name" value="Kinase-like_dom_sf"/>
</dbReference>
<dbReference type="PANTHER" id="PTHR11920">
    <property type="entry name" value="GUANYLYL CYCLASE"/>
    <property type="match status" value="1"/>
</dbReference>
<dbReference type="EC" id="4.6.1.2" evidence="3 16"/>
<evidence type="ECO:0000256" key="9">
    <source>
        <dbReference type="ARBA" id="ARBA00023134"/>
    </source>
</evidence>
<organism evidence="21 22">
    <name type="scientific">Zophobas morio</name>
    <dbReference type="NCBI Taxonomy" id="2755281"/>
    <lineage>
        <taxon>Eukaryota</taxon>
        <taxon>Metazoa</taxon>
        <taxon>Ecdysozoa</taxon>
        <taxon>Arthropoda</taxon>
        <taxon>Hexapoda</taxon>
        <taxon>Insecta</taxon>
        <taxon>Pterygota</taxon>
        <taxon>Neoptera</taxon>
        <taxon>Endopterygota</taxon>
        <taxon>Coleoptera</taxon>
        <taxon>Polyphaga</taxon>
        <taxon>Cucujiformia</taxon>
        <taxon>Tenebrionidae</taxon>
        <taxon>Zophobas</taxon>
    </lineage>
</organism>
<evidence type="ECO:0000256" key="13">
    <source>
        <dbReference type="ARBA" id="ARBA00023239"/>
    </source>
</evidence>
<evidence type="ECO:0000256" key="15">
    <source>
        <dbReference type="RuleBase" id="RU000405"/>
    </source>
</evidence>
<evidence type="ECO:0000256" key="16">
    <source>
        <dbReference type="RuleBase" id="RU003431"/>
    </source>
</evidence>
<feature type="chain" id="PRO_5041333303" description="Guanylate cyclase" evidence="18">
    <location>
        <begin position="16"/>
        <end position="1140"/>
    </location>
</feature>
<feature type="domain" description="Guanylate cyclase" evidence="20">
    <location>
        <begin position="893"/>
        <end position="1023"/>
    </location>
</feature>
<dbReference type="InterPro" id="IPR000719">
    <property type="entry name" value="Prot_kinase_dom"/>
</dbReference>
<dbReference type="GO" id="GO:0005525">
    <property type="term" value="F:GTP binding"/>
    <property type="evidence" value="ECO:0007669"/>
    <property type="project" value="UniProtKB-KW"/>
</dbReference>
<dbReference type="Gene3D" id="3.40.50.2300">
    <property type="match status" value="2"/>
</dbReference>
<evidence type="ECO:0000256" key="5">
    <source>
        <dbReference type="ARBA" id="ARBA00022692"/>
    </source>
</evidence>
<gene>
    <name evidence="21" type="ORF">Zmor_002914</name>
</gene>
<feature type="compositionally biased region" description="Polar residues" evidence="17">
    <location>
        <begin position="1129"/>
        <end position="1140"/>
    </location>
</feature>
<evidence type="ECO:0000313" key="22">
    <source>
        <dbReference type="Proteomes" id="UP001168821"/>
    </source>
</evidence>
<dbReference type="Proteomes" id="UP001168821">
    <property type="component" value="Unassembled WGS sequence"/>
</dbReference>
<keyword evidence="14 16" id="KW-0141">cGMP biosynthesis</keyword>
<dbReference type="SUPFAM" id="SSF55073">
    <property type="entry name" value="Nucleotide cyclase"/>
    <property type="match status" value="1"/>
</dbReference>
<dbReference type="CDD" id="cd07302">
    <property type="entry name" value="CHD"/>
    <property type="match status" value="1"/>
</dbReference>
<dbReference type="PROSITE" id="PS50125">
    <property type="entry name" value="GUANYLATE_CYCLASE_2"/>
    <property type="match status" value="1"/>
</dbReference>
<evidence type="ECO:0000256" key="11">
    <source>
        <dbReference type="ARBA" id="ARBA00023170"/>
    </source>
</evidence>
<evidence type="ECO:0000256" key="6">
    <source>
        <dbReference type="ARBA" id="ARBA00022729"/>
    </source>
</evidence>
<dbReference type="PRINTS" id="PR00255">
    <property type="entry name" value="NATPEPTIDER"/>
</dbReference>
<evidence type="ECO:0000256" key="2">
    <source>
        <dbReference type="ARBA" id="ARBA00004251"/>
    </source>
</evidence>
<dbReference type="InterPro" id="IPR001828">
    <property type="entry name" value="ANF_lig-bd_rcpt"/>
</dbReference>
<feature type="region of interest" description="Disordered" evidence="17">
    <location>
        <begin position="1077"/>
        <end position="1140"/>
    </location>
</feature>
<keyword evidence="5" id="KW-0812">Transmembrane</keyword>
<comment type="caution">
    <text evidence="21">The sequence shown here is derived from an EMBL/GenBank/DDBJ whole genome shotgun (WGS) entry which is preliminary data.</text>
</comment>
<keyword evidence="12" id="KW-0325">Glycoprotein</keyword>
<evidence type="ECO:0000256" key="10">
    <source>
        <dbReference type="ARBA" id="ARBA00023136"/>
    </source>
</evidence>
<protein>
    <recommendedName>
        <fullName evidence="3 16">Guanylate cyclase</fullName>
        <ecNumber evidence="3 16">4.6.1.2</ecNumber>
    </recommendedName>
</protein>
<keyword evidence="13 15" id="KW-0456">Lyase</keyword>
<keyword evidence="9" id="KW-0342">GTP-binding</keyword>
<evidence type="ECO:0000256" key="12">
    <source>
        <dbReference type="ARBA" id="ARBA00023180"/>
    </source>
</evidence>
<comment type="catalytic activity">
    <reaction evidence="1 16">
        <text>GTP = 3',5'-cyclic GMP + diphosphate</text>
        <dbReference type="Rhea" id="RHEA:13665"/>
        <dbReference type="ChEBI" id="CHEBI:33019"/>
        <dbReference type="ChEBI" id="CHEBI:37565"/>
        <dbReference type="ChEBI" id="CHEBI:57746"/>
        <dbReference type="EC" id="4.6.1.2"/>
    </reaction>
</comment>
<dbReference type="Pfam" id="PF00211">
    <property type="entry name" value="Guanylate_cyc"/>
    <property type="match status" value="1"/>
</dbReference>
<comment type="subcellular location">
    <subcellularLocation>
        <location evidence="2">Cell membrane</location>
        <topology evidence="2">Single-pass type I membrane protein</topology>
    </subcellularLocation>
</comment>
<evidence type="ECO:0000256" key="17">
    <source>
        <dbReference type="SAM" id="MobiDB-lite"/>
    </source>
</evidence>
<dbReference type="FunFam" id="3.30.70.1230:FF:000004">
    <property type="entry name" value="Guanylate cyclase"/>
    <property type="match status" value="1"/>
</dbReference>
<proteinExistence type="inferred from homology"/>
<sequence>MLLFGIFLIVEAGFAYDWNTSRLQIPPWNITNCTWNENQSEKCGQDIQTSDMTPFETCNSPDNCTINVAVILPEEDEQGYLVNIQEVNDTLNKLKQDGNLTFNFTSQFYNDECKQEYATVHLIPASNNHAHVIFGPICDYCLASVSRVAKYIGYYGMPVITPGGFTFAFSQEKTKCSDEYYMTINSGPTDFRSFGEFFALMMHRYKWKKIALMYEKDQQIELGGENTCKFIMESIIEEVKSVENLDFQDGDLVLLQLSYHYYLEQIVGVNYGIILACTSHDKIREFAIEAYKMNMMESGEYTIFNFETYNNSPDPSRPWHEESDTKERNEMARKAFRSIFTFTPYDEANFASVGKQQQRGSIYLDGLYDGMLLYAAAINKALNESNGKTPKGYDIVRNMMGTTFEGKNGQITMNCNGQRVAKYVMLQLNSSNQYEIAAEYTNEIKNITTWNVQWLNEDPLDTPTCGYDMSLCPPLDTEKILLISLILVLCLGILIVGTILYRHFKLKRAIYSMAWKVNYDDIVLLPIKPRSSFQSTSSLRRGSQLTEFEGMDGMSVAGDRQLYTTVGFYKAIRVAVKYLQEVKFELTREQLIELKVMKDLSHDNLVKFYGACLDIPNCILSEYCPKGSLQDILENENVQIDTTFKMSLIMDIVRGMNYLHNSVIKSHGALKSTNCLVDSRFVLKITDFGLHFLRKHSNDSDETEEAHSFWERQLWTAPEILRFENAPPEGTQKGDMYSFAIIMHEIIARQGVFHLDEFKTAKEKVDAVRKGPDANGGQPLRPSLGEAICEEEVALMMKKCWSEDAADRPDFSSVKSRLKHINKESDGNLLDNLLVRMEQYANNLESLVEERTADYLEEKRRCEDLLYQLLPKSVAQQLITGESVIAETFEYVTIHFSDIQGFTSLCAESTPLEVVDFLNELYTCFDSIIGNFDVYKVETIGDSYMVVSGLPVRNGNNHAREIARMSLALLEAVKTFKIKHKPHTCLKLRIGIHTGPCVAGVVGLKMPRYCLFGDTVNTASRMETNGLPLRIHISPATKEFLEMFGTFDIERRGEVVLKGKGPMVTYWLNGEFENKNTTQSPVPDLKPAKPPSTPVPNSVRKQMANNGKALNEVNFQEHQIDETEVPLLSITSPPEYNSNA</sequence>
<feature type="domain" description="Protein kinase" evidence="19">
    <location>
        <begin position="533"/>
        <end position="823"/>
    </location>
</feature>
<dbReference type="Pfam" id="PF07714">
    <property type="entry name" value="PK_Tyr_Ser-Thr"/>
    <property type="match status" value="1"/>
</dbReference>
<dbReference type="SMART" id="SM00044">
    <property type="entry name" value="CYCc"/>
    <property type="match status" value="1"/>
</dbReference>
<keyword evidence="7" id="KW-0547">Nucleotide-binding</keyword>
<dbReference type="GO" id="GO:0004016">
    <property type="term" value="F:adenylate cyclase activity"/>
    <property type="evidence" value="ECO:0007669"/>
    <property type="project" value="TreeGrafter"/>
</dbReference>
<reference evidence="21" key="1">
    <citation type="journal article" date="2023" name="G3 (Bethesda)">
        <title>Whole genome assemblies of Zophobas morio and Tenebrio molitor.</title>
        <authorList>
            <person name="Kaur S."/>
            <person name="Stinson S.A."/>
            <person name="diCenzo G.C."/>
        </authorList>
    </citation>
    <scope>NUCLEOTIDE SEQUENCE</scope>
    <source>
        <strain evidence="21">QUZm001</strain>
    </source>
</reference>
<dbReference type="PANTHER" id="PTHR11920:SF494">
    <property type="entry name" value="ATRIAL NATRIURETIC PEPTIDE RECEPTOR 2"/>
    <property type="match status" value="1"/>
</dbReference>
<evidence type="ECO:0000259" key="19">
    <source>
        <dbReference type="PROSITE" id="PS50011"/>
    </source>
</evidence>
<dbReference type="InterPro" id="IPR001054">
    <property type="entry name" value="A/G_cyclase"/>
</dbReference>
<dbReference type="AlphaFoldDB" id="A0AA38M290"/>
<dbReference type="GO" id="GO:0004383">
    <property type="term" value="F:guanylate cyclase activity"/>
    <property type="evidence" value="ECO:0007669"/>
    <property type="project" value="UniProtKB-EC"/>
</dbReference>
<dbReference type="GO" id="GO:0004672">
    <property type="term" value="F:protein kinase activity"/>
    <property type="evidence" value="ECO:0007669"/>
    <property type="project" value="InterPro"/>
</dbReference>
<dbReference type="GO" id="GO:0005524">
    <property type="term" value="F:ATP binding"/>
    <property type="evidence" value="ECO:0007669"/>
    <property type="project" value="InterPro"/>
</dbReference>
<dbReference type="Gene3D" id="3.30.70.1230">
    <property type="entry name" value="Nucleotide cyclase"/>
    <property type="match status" value="1"/>
</dbReference>
<keyword evidence="22" id="KW-1185">Reference proteome</keyword>
<dbReference type="InterPro" id="IPR029787">
    <property type="entry name" value="Nucleotide_cyclase"/>
</dbReference>
<dbReference type="InterPro" id="IPR028082">
    <property type="entry name" value="Peripla_BP_I"/>
</dbReference>